<evidence type="ECO:0000259" key="5">
    <source>
        <dbReference type="Pfam" id="PF01103"/>
    </source>
</evidence>
<reference evidence="6 7" key="1">
    <citation type="submission" date="2022-10" db="EMBL/GenBank/DDBJ databases">
        <title>Sinirhodobacter sp. nov., isolated from ocean surface sediments.</title>
        <authorList>
            <person name="He W."/>
            <person name="Wang L."/>
            <person name="Zhang D.-F."/>
        </authorList>
    </citation>
    <scope>NUCLEOTIDE SEQUENCE [LARGE SCALE GENOMIC DNA]</scope>
    <source>
        <strain evidence="6 7">WL0115</strain>
    </source>
</reference>
<dbReference type="Gene3D" id="3.10.20.310">
    <property type="entry name" value="membrane protein fhac"/>
    <property type="match status" value="1"/>
</dbReference>
<feature type="domain" description="Bacterial surface antigen (D15)" evidence="5">
    <location>
        <begin position="302"/>
        <end position="601"/>
    </location>
</feature>
<accession>A0ABT2ZZJ6</accession>
<organism evidence="6 7">
    <name type="scientific">Sedimentimonas flavescens</name>
    <dbReference type="NCBI Taxonomy" id="2851012"/>
    <lineage>
        <taxon>Bacteria</taxon>
        <taxon>Pseudomonadati</taxon>
        <taxon>Pseudomonadota</taxon>
        <taxon>Alphaproteobacteria</taxon>
        <taxon>Rhodobacterales</taxon>
        <taxon>Rhodobacter group</taxon>
        <taxon>Sedimentimonas</taxon>
    </lineage>
</organism>
<evidence type="ECO:0000256" key="4">
    <source>
        <dbReference type="SAM" id="SignalP"/>
    </source>
</evidence>
<sequence length="601" mass="64847">MTVVPMKAICVGFAAAVLVAQPGFALDQFSFETPGAPEDLRELLRGASLSRDAYSAKKTEAQEIFAAARADYARLLGALYDQGYYGPTISILIDGREAAAIPPMDAPETIRSVAIKVTPGPQFHFGEARVEPLTRKTALPGEFSTGSVARSGLISDAARAGIEGWRESGHAKARIAEQKIVADHRAQALNARVTLDPGPQLTFGEMQMEGYDRLRPERLAEIAGFPSGERFSPDELDEVRNRLRRTGIFSSVALTEAAQIGPNNTLDAQLSVVEDKPRRLGFGAEYSTVDGLNLNGYWMHRNLLGGGERLRVDAEIAQIGAASSGMDYSLGARLDRPATFTPDTSAFVTSEIGRRDTEDYIEDYFTAGFGLDHIFNERLSGSAEIAYQWSQVEDDLGEFRYRLIALPLGLKWDNRDNATDATRGYFGDVTLTPFKGLGATGSGARLTGDFRTYRGFGEDSRFVLAGRAQIGAVFGPTLLQTPRNYLFYSGGGGTVRGQPFESLGVSLLKNGTIETGGTRFMAFSGEFRAGVTDSIGVVAFYDRGFVSADEFFSDSGEWHAGAGLGLRYKTAIGPIRLDVATPVEGDTGEGVQLYIGIGQAF</sequence>
<evidence type="ECO:0000256" key="3">
    <source>
        <dbReference type="ARBA" id="ARBA00023136"/>
    </source>
</evidence>
<gene>
    <name evidence="6" type="ORF">OE699_08550</name>
</gene>
<dbReference type="EMBL" id="JAOWKW010000006">
    <property type="protein sequence ID" value="MCV2878904.1"/>
    <property type="molecule type" value="Genomic_DNA"/>
</dbReference>
<protein>
    <submittedName>
        <fullName evidence="6">Autotransporter assembly complex protein TamA</fullName>
    </submittedName>
</protein>
<keyword evidence="2" id="KW-1134">Transmembrane beta strand</keyword>
<dbReference type="PANTHER" id="PTHR12815">
    <property type="entry name" value="SORTING AND ASSEMBLY MACHINERY SAMM50 PROTEIN FAMILY MEMBER"/>
    <property type="match status" value="1"/>
</dbReference>
<proteinExistence type="predicted"/>
<keyword evidence="7" id="KW-1185">Reference proteome</keyword>
<dbReference type="InterPro" id="IPR039910">
    <property type="entry name" value="D15-like"/>
</dbReference>
<evidence type="ECO:0000313" key="6">
    <source>
        <dbReference type="EMBL" id="MCV2878904.1"/>
    </source>
</evidence>
<dbReference type="InterPro" id="IPR000184">
    <property type="entry name" value="Bac_surfAg_D15"/>
</dbReference>
<dbReference type="PANTHER" id="PTHR12815:SF42">
    <property type="entry name" value="BACTERIAL SURFACE ANTIGEN (D15) DOMAIN-CONTAINING PROTEIN"/>
    <property type="match status" value="1"/>
</dbReference>
<evidence type="ECO:0000256" key="1">
    <source>
        <dbReference type="ARBA" id="ARBA00004370"/>
    </source>
</evidence>
<comment type="subcellular location">
    <subcellularLocation>
        <location evidence="1">Membrane</location>
    </subcellularLocation>
</comment>
<evidence type="ECO:0000256" key="2">
    <source>
        <dbReference type="ARBA" id="ARBA00022452"/>
    </source>
</evidence>
<dbReference type="Proteomes" id="UP001526166">
    <property type="component" value="Unassembled WGS sequence"/>
</dbReference>
<feature type="chain" id="PRO_5045249156" evidence="4">
    <location>
        <begin position="26"/>
        <end position="601"/>
    </location>
</feature>
<keyword evidence="3" id="KW-0472">Membrane</keyword>
<name>A0ABT2ZZJ6_9RHOB</name>
<evidence type="ECO:0000313" key="7">
    <source>
        <dbReference type="Proteomes" id="UP001526166"/>
    </source>
</evidence>
<dbReference type="Pfam" id="PF01103">
    <property type="entry name" value="Omp85"/>
    <property type="match status" value="1"/>
</dbReference>
<keyword evidence="2" id="KW-0812">Transmembrane</keyword>
<feature type="signal peptide" evidence="4">
    <location>
        <begin position="1"/>
        <end position="25"/>
    </location>
</feature>
<keyword evidence="4" id="KW-0732">Signal</keyword>
<dbReference type="Gene3D" id="2.40.160.50">
    <property type="entry name" value="membrane protein fhac: a member of the omp85/tpsb transporter family"/>
    <property type="match status" value="1"/>
</dbReference>
<comment type="caution">
    <text evidence="6">The sequence shown here is derived from an EMBL/GenBank/DDBJ whole genome shotgun (WGS) entry which is preliminary data.</text>
</comment>